<dbReference type="AlphaFoldDB" id="A0A8X7CFE8"/>
<organism evidence="1 2">
    <name type="scientific">Trichonephila inaurata madagascariensis</name>
    <dbReference type="NCBI Taxonomy" id="2747483"/>
    <lineage>
        <taxon>Eukaryota</taxon>
        <taxon>Metazoa</taxon>
        <taxon>Ecdysozoa</taxon>
        <taxon>Arthropoda</taxon>
        <taxon>Chelicerata</taxon>
        <taxon>Arachnida</taxon>
        <taxon>Araneae</taxon>
        <taxon>Araneomorphae</taxon>
        <taxon>Entelegynae</taxon>
        <taxon>Araneoidea</taxon>
        <taxon>Nephilidae</taxon>
        <taxon>Trichonephila</taxon>
        <taxon>Trichonephila inaurata</taxon>
    </lineage>
</organism>
<keyword evidence="2" id="KW-1185">Reference proteome</keyword>
<dbReference type="EMBL" id="BMAV01014517">
    <property type="protein sequence ID" value="GFY62947.1"/>
    <property type="molecule type" value="Genomic_DNA"/>
</dbReference>
<feature type="non-terminal residue" evidence="1">
    <location>
        <position position="29"/>
    </location>
</feature>
<protein>
    <submittedName>
        <fullName evidence="1">Uncharacterized protein</fullName>
    </submittedName>
</protein>
<name>A0A8X7CFE8_9ARAC</name>
<reference evidence="1" key="1">
    <citation type="submission" date="2020-08" db="EMBL/GenBank/DDBJ databases">
        <title>Multicomponent nature underlies the extraordinary mechanical properties of spider dragline silk.</title>
        <authorList>
            <person name="Kono N."/>
            <person name="Nakamura H."/>
            <person name="Mori M."/>
            <person name="Yoshida Y."/>
            <person name="Ohtoshi R."/>
            <person name="Malay A.D."/>
            <person name="Moran D.A.P."/>
            <person name="Tomita M."/>
            <person name="Numata K."/>
            <person name="Arakawa K."/>
        </authorList>
    </citation>
    <scope>NUCLEOTIDE SEQUENCE</scope>
</reference>
<dbReference type="Proteomes" id="UP000886998">
    <property type="component" value="Unassembled WGS sequence"/>
</dbReference>
<proteinExistence type="predicted"/>
<comment type="caution">
    <text evidence="1">The sequence shown here is derived from an EMBL/GenBank/DDBJ whole genome shotgun (WGS) entry which is preliminary data.</text>
</comment>
<sequence length="29" mass="3375">MEALLLRLELNGDNRITNGYNMGKLLHFK</sequence>
<gene>
    <name evidence="1" type="ORF">TNIN_282051</name>
</gene>
<evidence type="ECO:0000313" key="2">
    <source>
        <dbReference type="Proteomes" id="UP000886998"/>
    </source>
</evidence>
<evidence type="ECO:0000313" key="1">
    <source>
        <dbReference type="EMBL" id="GFY62947.1"/>
    </source>
</evidence>
<accession>A0A8X7CFE8</accession>